<proteinExistence type="predicted"/>
<feature type="compositionally biased region" description="Basic and acidic residues" evidence="2">
    <location>
        <begin position="139"/>
        <end position="148"/>
    </location>
</feature>
<evidence type="ECO:0000313" key="3">
    <source>
        <dbReference type="EMBL" id="CAL1572770.1"/>
    </source>
</evidence>
<sequence length="335" mass="38362">MASPRGTSPRRGALGSRVLAERNQAAAAVGVWVESGLELWKHPGEQASHTERLLQEQQRRCELRLQLFQEDVRHRVAQHQRLRRQTTTAQVLSASKAEGSVPCDWPPQDREQRAACSVRQRLACPGPLPPPPPQLSDHQSPERPVSERRCSRRSRILWPIDNSEELRRERQAQILTQRRLFLSKDRQMVKETEEQRQHFLKTASLKAEKERVRLEAESRLRQERVQAAALQRLQQREQQIYDKLRLEEVEGGGAEAGDRQRSHTPVSKTTRQVQALRAQVRELFSGSGSEPPPLCCCGSFWDSHPDTCANNCVFHHDTQAYVQALQTVLQSWALL</sequence>
<dbReference type="AlphaFoldDB" id="A0AAV2J806"/>
<accession>A0AAV2J806</accession>
<keyword evidence="4" id="KW-1185">Reference proteome</keyword>
<feature type="region of interest" description="Disordered" evidence="2">
    <location>
        <begin position="123"/>
        <end position="148"/>
    </location>
</feature>
<dbReference type="EMBL" id="OZ035833">
    <property type="protein sequence ID" value="CAL1572770.1"/>
    <property type="molecule type" value="Genomic_DNA"/>
</dbReference>
<feature type="compositionally biased region" description="Polar residues" evidence="2">
    <location>
        <begin position="263"/>
        <end position="272"/>
    </location>
</feature>
<evidence type="ECO:0000256" key="2">
    <source>
        <dbReference type="SAM" id="MobiDB-lite"/>
    </source>
</evidence>
<gene>
    <name evidence="3" type="ORF">KC01_LOCUS4778</name>
</gene>
<reference evidence="3 4" key="1">
    <citation type="submission" date="2024-04" db="EMBL/GenBank/DDBJ databases">
        <authorList>
            <person name="Waldvogel A.-M."/>
            <person name="Schoenle A."/>
        </authorList>
    </citation>
    <scope>NUCLEOTIDE SEQUENCE [LARGE SCALE GENOMIC DNA]</scope>
</reference>
<evidence type="ECO:0000256" key="1">
    <source>
        <dbReference type="SAM" id="Coils"/>
    </source>
</evidence>
<evidence type="ECO:0008006" key="5">
    <source>
        <dbReference type="Google" id="ProtNLM"/>
    </source>
</evidence>
<dbReference type="GO" id="GO:0005813">
    <property type="term" value="C:centrosome"/>
    <property type="evidence" value="ECO:0007669"/>
    <property type="project" value="TreeGrafter"/>
</dbReference>
<feature type="region of interest" description="Disordered" evidence="2">
    <location>
        <begin position="87"/>
        <end position="108"/>
    </location>
</feature>
<evidence type="ECO:0000313" key="4">
    <source>
        <dbReference type="Proteomes" id="UP001497482"/>
    </source>
</evidence>
<dbReference type="PANTHER" id="PTHR14817">
    <property type="entry name" value="COILED-COIL DOMAIN-CONTAINING PROTEIN 15"/>
    <property type="match status" value="1"/>
</dbReference>
<name>A0AAV2J806_KNICA</name>
<dbReference type="Proteomes" id="UP001497482">
    <property type="component" value="Chromosome 11"/>
</dbReference>
<protein>
    <recommendedName>
        <fullName evidence="5">Coiled-coil domain-containing protein 15</fullName>
    </recommendedName>
</protein>
<dbReference type="InterPro" id="IPR037693">
    <property type="entry name" value="CCDC15"/>
</dbReference>
<feature type="coiled-coil region" evidence="1">
    <location>
        <begin position="213"/>
        <end position="250"/>
    </location>
</feature>
<keyword evidence="1" id="KW-0175">Coiled coil</keyword>
<organism evidence="3 4">
    <name type="scientific">Knipowitschia caucasica</name>
    <name type="common">Caucasian dwarf goby</name>
    <name type="synonym">Pomatoschistus caucasicus</name>
    <dbReference type="NCBI Taxonomy" id="637954"/>
    <lineage>
        <taxon>Eukaryota</taxon>
        <taxon>Metazoa</taxon>
        <taxon>Chordata</taxon>
        <taxon>Craniata</taxon>
        <taxon>Vertebrata</taxon>
        <taxon>Euteleostomi</taxon>
        <taxon>Actinopterygii</taxon>
        <taxon>Neopterygii</taxon>
        <taxon>Teleostei</taxon>
        <taxon>Neoteleostei</taxon>
        <taxon>Acanthomorphata</taxon>
        <taxon>Gobiaria</taxon>
        <taxon>Gobiiformes</taxon>
        <taxon>Gobioidei</taxon>
        <taxon>Gobiidae</taxon>
        <taxon>Gobiinae</taxon>
        <taxon>Knipowitschia</taxon>
    </lineage>
</organism>
<dbReference type="PANTHER" id="PTHR14817:SF2">
    <property type="entry name" value="COILED-COIL DOMAIN-CONTAINING PROTEIN 15"/>
    <property type="match status" value="1"/>
</dbReference>
<feature type="region of interest" description="Disordered" evidence="2">
    <location>
        <begin position="251"/>
        <end position="272"/>
    </location>
</feature>